<feature type="transmembrane region" description="Helical" evidence="8">
    <location>
        <begin position="392"/>
        <end position="410"/>
    </location>
</feature>
<dbReference type="InterPro" id="IPR036458">
    <property type="entry name" value="Na:dicarbo_symporter_sf"/>
</dbReference>
<keyword evidence="8" id="KW-0029">Amino-acid transport</keyword>
<dbReference type="GO" id="GO:0005280">
    <property type="term" value="F:amino acid:proton symporter activity"/>
    <property type="evidence" value="ECO:0007669"/>
    <property type="project" value="UniProtKB-UniRule"/>
</dbReference>
<evidence type="ECO:0000256" key="3">
    <source>
        <dbReference type="ARBA" id="ARBA00022475"/>
    </source>
</evidence>
<feature type="transmembrane region" description="Helical" evidence="8">
    <location>
        <begin position="84"/>
        <end position="106"/>
    </location>
</feature>
<dbReference type="FunFam" id="1.10.3860.10:FF:000001">
    <property type="entry name" value="C4-dicarboxylate transport protein"/>
    <property type="match status" value="1"/>
</dbReference>
<evidence type="ECO:0000256" key="2">
    <source>
        <dbReference type="ARBA" id="ARBA00022448"/>
    </source>
</evidence>
<dbReference type="GO" id="GO:0005886">
    <property type="term" value="C:plasma membrane"/>
    <property type="evidence" value="ECO:0007669"/>
    <property type="project" value="UniProtKB-SubCell"/>
</dbReference>
<comment type="subcellular location">
    <subcellularLocation>
        <location evidence="8">Cell inner membrane</location>
        <topology evidence="8">Multi-pass membrane protein</topology>
    </subcellularLocation>
    <subcellularLocation>
        <location evidence="1">Cell membrane</location>
        <topology evidence="1">Multi-pass membrane protein</topology>
    </subcellularLocation>
</comment>
<feature type="transmembrane region" description="Helical" evidence="8">
    <location>
        <begin position="160"/>
        <end position="180"/>
    </location>
</feature>
<evidence type="ECO:0000256" key="7">
    <source>
        <dbReference type="ARBA" id="ARBA00023136"/>
    </source>
</evidence>
<feature type="transmembrane region" description="Helical" evidence="8">
    <location>
        <begin position="233"/>
        <end position="256"/>
    </location>
</feature>
<dbReference type="EMBL" id="UAVU01000003">
    <property type="protein sequence ID" value="SQA98165.1"/>
    <property type="molecule type" value="Genomic_DNA"/>
</dbReference>
<dbReference type="NCBIfam" id="NF008440">
    <property type="entry name" value="PRK11283.1"/>
    <property type="match status" value="1"/>
</dbReference>
<keyword evidence="3 8" id="KW-1003">Cell membrane</keyword>
<name>A0A2X2TFM3_9ENTR</name>
<evidence type="ECO:0000256" key="5">
    <source>
        <dbReference type="ARBA" id="ARBA00022847"/>
    </source>
</evidence>
<dbReference type="PRINTS" id="PR00173">
    <property type="entry name" value="EDTRNSPORT"/>
</dbReference>
<evidence type="ECO:0000256" key="4">
    <source>
        <dbReference type="ARBA" id="ARBA00022692"/>
    </source>
</evidence>
<comment type="function">
    <text evidence="8">Catalyzes the proton-dependent transport of glutamate and aspartate.</text>
</comment>
<dbReference type="HAMAP" id="MF_02063">
    <property type="entry name" value="GltP_subfam"/>
    <property type="match status" value="1"/>
</dbReference>
<dbReference type="InterPro" id="IPR018107">
    <property type="entry name" value="Na-dicarboxylate_symporter_CS"/>
</dbReference>
<sequence length="438" mass="47206">MKNLKMSLAWQILLALVLGIILGSFLHYQSDSREWLVANLLSPAGDIFIHLIKMIVVPIVISTLVVGIAGVGDAKQLGRIGAKTIIYFEVITTVAIILGITLANVFQPGHGIDMSQLATVDISKYQHTAQDVQSHSHGLMGTILSLVPTNIVASMAKGEMLPIIFFSVLFGLGLSSLPATHREPLVTVFRSISETMFKVTHMVMRYAPVGVFALISVTVANFGFASLWPLLKLVVLVYVAIAFFALVVLGAVARLCGLKITILMRILKDELILAFSTASSESVLPRIIEKMEAYGAPASITSFVVPTGYSFNLDGLPRYIKASRRSLSPSCTASKLSLWQEIILVLTLMVTSKGIAGVPGVSFVVLLATLGSVGIPLEGLAFIAGVDRILDMARTALNVVGNALAVLVIAKWEHKFDHKKAQAYERELFGKFDSKASS</sequence>
<dbReference type="SUPFAM" id="SSF118215">
    <property type="entry name" value="Proton glutamate symport protein"/>
    <property type="match status" value="1"/>
</dbReference>
<dbReference type="PROSITE" id="PS00713">
    <property type="entry name" value="NA_DICARBOXYL_SYMP_1"/>
    <property type="match status" value="1"/>
</dbReference>
<dbReference type="PANTHER" id="PTHR42865:SF7">
    <property type="entry name" value="PROTON_GLUTAMATE-ASPARTATE SYMPORTER"/>
    <property type="match status" value="1"/>
</dbReference>
<keyword evidence="5 8" id="KW-0769">Symport</keyword>
<accession>A0A2X2TFM3</accession>
<dbReference type="Pfam" id="PF00375">
    <property type="entry name" value="SDF"/>
    <property type="match status" value="1"/>
</dbReference>
<evidence type="ECO:0000256" key="6">
    <source>
        <dbReference type="ARBA" id="ARBA00022989"/>
    </source>
</evidence>
<evidence type="ECO:0000256" key="8">
    <source>
        <dbReference type="HAMAP-Rule" id="MF_02063"/>
    </source>
</evidence>
<evidence type="ECO:0000313" key="10">
    <source>
        <dbReference type="Proteomes" id="UP000251197"/>
    </source>
</evidence>
<keyword evidence="4 8" id="KW-0812">Transmembrane</keyword>
<dbReference type="Proteomes" id="UP000251197">
    <property type="component" value="Unassembled WGS sequence"/>
</dbReference>
<dbReference type="STRING" id="158822.LH23_06875"/>
<reference evidence="9 10" key="1">
    <citation type="submission" date="2018-06" db="EMBL/GenBank/DDBJ databases">
        <authorList>
            <consortium name="Pathogen Informatics"/>
            <person name="Doyle S."/>
        </authorList>
    </citation>
    <scope>NUCLEOTIDE SEQUENCE [LARGE SCALE GENOMIC DNA]</scope>
    <source>
        <strain evidence="9 10">NCTC12120</strain>
    </source>
</reference>
<proteinExistence type="inferred from homology"/>
<feature type="transmembrane region" description="Helical" evidence="8">
    <location>
        <begin position="47"/>
        <end position="72"/>
    </location>
</feature>
<keyword evidence="2 8" id="KW-0813">Transport</keyword>
<feature type="transmembrane region" description="Helical" evidence="8">
    <location>
        <begin position="363"/>
        <end position="386"/>
    </location>
</feature>
<keyword evidence="7 8" id="KW-0472">Membrane</keyword>
<dbReference type="GO" id="GO:0006835">
    <property type="term" value="P:dicarboxylic acid transport"/>
    <property type="evidence" value="ECO:0007669"/>
    <property type="project" value="InterPro"/>
</dbReference>
<keyword evidence="8" id="KW-0997">Cell inner membrane</keyword>
<feature type="transmembrane region" description="Helical" evidence="8">
    <location>
        <begin position="206"/>
        <end position="227"/>
    </location>
</feature>
<organism evidence="9 10">
    <name type="scientific">Cedecea neteri</name>
    <dbReference type="NCBI Taxonomy" id="158822"/>
    <lineage>
        <taxon>Bacteria</taxon>
        <taxon>Pseudomonadati</taxon>
        <taxon>Pseudomonadota</taxon>
        <taxon>Gammaproteobacteria</taxon>
        <taxon>Enterobacterales</taxon>
        <taxon>Enterobacteriaceae</taxon>
        <taxon>Cedecea</taxon>
    </lineage>
</organism>
<protein>
    <recommendedName>
        <fullName evidence="8">Proton/glutamate-aspartate symporter</fullName>
    </recommendedName>
</protein>
<evidence type="ECO:0000256" key="1">
    <source>
        <dbReference type="ARBA" id="ARBA00004651"/>
    </source>
</evidence>
<dbReference type="PANTHER" id="PTHR42865">
    <property type="entry name" value="PROTON/GLUTAMATE-ASPARTATE SYMPORTER"/>
    <property type="match status" value="1"/>
</dbReference>
<keyword evidence="6 8" id="KW-1133">Transmembrane helix</keyword>
<dbReference type="Gene3D" id="1.10.3860.10">
    <property type="entry name" value="Sodium:dicarboxylate symporter"/>
    <property type="match status" value="1"/>
</dbReference>
<dbReference type="AlphaFoldDB" id="A0A2X2TFM3"/>
<dbReference type="InterPro" id="IPR034703">
    <property type="entry name" value="GltP"/>
</dbReference>
<gene>
    <name evidence="9" type="primary">gltP_1</name>
    <name evidence="8" type="synonym">gltP</name>
    <name evidence="9" type="ORF">NCTC12120_02017</name>
</gene>
<comment type="similarity">
    <text evidence="8">Belongs to the dicarboxylate/amino acid:cation symporter (DAACS) (TC 2.A.23) family. GltP subfamily.</text>
</comment>
<dbReference type="InterPro" id="IPR001991">
    <property type="entry name" value="Na-dicarboxylate_symporter"/>
</dbReference>
<evidence type="ECO:0000313" key="9">
    <source>
        <dbReference type="EMBL" id="SQA98165.1"/>
    </source>
</evidence>